<name>A0A0E9SK56_ANGAN</name>
<protein>
    <submittedName>
        <fullName evidence="1">Uncharacterized protein</fullName>
    </submittedName>
</protein>
<reference evidence="1" key="1">
    <citation type="submission" date="2014-11" db="EMBL/GenBank/DDBJ databases">
        <authorList>
            <person name="Amaro Gonzalez C."/>
        </authorList>
    </citation>
    <scope>NUCLEOTIDE SEQUENCE</scope>
</reference>
<proteinExistence type="predicted"/>
<accession>A0A0E9SK56</accession>
<evidence type="ECO:0000313" key="1">
    <source>
        <dbReference type="EMBL" id="JAH40873.1"/>
    </source>
</evidence>
<sequence length="53" mass="5910">MSIWLHAGGESTPNSGKHSNSLLCFPLSHLSYKLLWEVRVFCCQMAAVYHSDG</sequence>
<reference evidence="1" key="2">
    <citation type="journal article" date="2015" name="Fish Shellfish Immunol.">
        <title>Early steps in the European eel (Anguilla anguilla)-Vibrio vulnificus interaction in the gills: Role of the RtxA13 toxin.</title>
        <authorList>
            <person name="Callol A."/>
            <person name="Pajuelo D."/>
            <person name="Ebbesson L."/>
            <person name="Teles M."/>
            <person name="MacKenzie S."/>
            <person name="Amaro C."/>
        </authorList>
    </citation>
    <scope>NUCLEOTIDE SEQUENCE</scope>
</reference>
<dbReference type="AlphaFoldDB" id="A0A0E9SK56"/>
<organism evidence="1">
    <name type="scientific">Anguilla anguilla</name>
    <name type="common">European freshwater eel</name>
    <name type="synonym">Muraena anguilla</name>
    <dbReference type="NCBI Taxonomy" id="7936"/>
    <lineage>
        <taxon>Eukaryota</taxon>
        <taxon>Metazoa</taxon>
        <taxon>Chordata</taxon>
        <taxon>Craniata</taxon>
        <taxon>Vertebrata</taxon>
        <taxon>Euteleostomi</taxon>
        <taxon>Actinopterygii</taxon>
        <taxon>Neopterygii</taxon>
        <taxon>Teleostei</taxon>
        <taxon>Anguilliformes</taxon>
        <taxon>Anguillidae</taxon>
        <taxon>Anguilla</taxon>
    </lineage>
</organism>
<dbReference type="EMBL" id="GBXM01067704">
    <property type="protein sequence ID" value="JAH40873.1"/>
    <property type="molecule type" value="Transcribed_RNA"/>
</dbReference>